<comment type="caution">
    <text evidence="1">The sequence shown here is derived from an EMBL/GenBank/DDBJ whole genome shotgun (WGS) entry which is preliminary data.</text>
</comment>
<name>A0AAV1TNK9_9STRA</name>
<gene>
    <name evidence="1" type="ORF">PM001_LOCUS8062</name>
</gene>
<evidence type="ECO:0000313" key="1">
    <source>
        <dbReference type="EMBL" id="CAK7922891.1"/>
    </source>
</evidence>
<dbReference type="AlphaFoldDB" id="A0AAV1TNK9"/>
<reference evidence="1" key="1">
    <citation type="submission" date="2024-01" db="EMBL/GenBank/DDBJ databases">
        <authorList>
            <person name="Webb A."/>
        </authorList>
    </citation>
    <scope>NUCLEOTIDE SEQUENCE</scope>
    <source>
        <strain evidence="1">Pm1</strain>
    </source>
</reference>
<evidence type="ECO:0000313" key="2">
    <source>
        <dbReference type="Proteomes" id="UP001162060"/>
    </source>
</evidence>
<organism evidence="1 2">
    <name type="scientific">Peronospora matthiolae</name>
    <dbReference type="NCBI Taxonomy" id="2874970"/>
    <lineage>
        <taxon>Eukaryota</taxon>
        <taxon>Sar</taxon>
        <taxon>Stramenopiles</taxon>
        <taxon>Oomycota</taxon>
        <taxon>Peronosporomycetes</taxon>
        <taxon>Peronosporales</taxon>
        <taxon>Peronosporaceae</taxon>
        <taxon>Peronospora</taxon>
    </lineage>
</organism>
<protein>
    <recommendedName>
        <fullName evidence="3">Reverse transcriptase Ty1/copia-type domain-containing protein</fullName>
    </recommendedName>
</protein>
<accession>A0AAV1TNK9</accession>
<dbReference type="EMBL" id="CAKLBY020000066">
    <property type="protein sequence ID" value="CAK7922891.1"/>
    <property type="molecule type" value="Genomic_DNA"/>
</dbReference>
<proteinExistence type="predicted"/>
<dbReference type="Proteomes" id="UP001162060">
    <property type="component" value="Unassembled WGS sequence"/>
</dbReference>
<evidence type="ECO:0008006" key="3">
    <source>
        <dbReference type="Google" id="ProtNLM"/>
    </source>
</evidence>
<sequence>MRRSSRISNPSQRSLDFDELHLSLEEACNLIEERVVPADTDSTIVCNGYVDARLAPRDDEARAFGVEPTNLQDVEQSEDRIKWKEAISEEIGSLLQNKTLVDDPLPPGRSAIKSKWAFKKKMNADGTLDK</sequence>